<accession>A0A7E5VMP7</accession>
<evidence type="ECO:0000313" key="2">
    <source>
        <dbReference type="Proteomes" id="UP000322000"/>
    </source>
</evidence>
<name>A0A7E5VMP7_TRINI</name>
<keyword evidence="2" id="KW-1185">Reference proteome</keyword>
<sequence>MSRIFVIQLALVLILQIISTYNLRYTPIPPFIDPSIKLGADYSDDILFKKSVNKVFFINLGKNVTISHQKSTKHPPRTVDEVAHDVVDSVKDFGHKVGDGVQDFGHRVGDGVQDFGHKVGDEMYEIGSKVGDGVQHAWHQTVDWFKGVFG</sequence>
<reference evidence="3" key="1">
    <citation type="submission" date="2025-08" db="UniProtKB">
        <authorList>
            <consortium name="RefSeq"/>
        </authorList>
    </citation>
    <scope>IDENTIFICATION</scope>
</reference>
<dbReference type="Gene3D" id="1.10.287.700">
    <property type="entry name" value="Helix hairpin bin"/>
    <property type="match status" value="1"/>
</dbReference>
<dbReference type="InParanoid" id="A0A7E5VMP7"/>
<gene>
    <name evidence="3" type="primary">LOC113495169</name>
</gene>
<organism evidence="2 3">
    <name type="scientific">Trichoplusia ni</name>
    <name type="common">Cabbage looper</name>
    <dbReference type="NCBI Taxonomy" id="7111"/>
    <lineage>
        <taxon>Eukaryota</taxon>
        <taxon>Metazoa</taxon>
        <taxon>Ecdysozoa</taxon>
        <taxon>Arthropoda</taxon>
        <taxon>Hexapoda</taxon>
        <taxon>Insecta</taxon>
        <taxon>Pterygota</taxon>
        <taxon>Neoptera</taxon>
        <taxon>Endopterygota</taxon>
        <taxon>Lepidoptera</taxon>
        <taxon>Glossata</taxon>
        <taxon>Ditrysia</taxon>
        <taxon>Noctuoidea</taxon>
        <taxon>Noctuidae</taxon>
        <taxon>Plusiinae</taxon>
        <taxon>Trichoplusia</taxon>
    </lineage>
</organism>
<dbReference type="KEGG" id="tnl:113495169"/>
<feature type="chain" id="PRO_5028972394" evidence="1">
    <location>
        <begin position="21"/>
        <end position="150"/>
    </location>
</feature>
<dbReference type="AlphaFoldDB" id="A0A7E5VMP7"/>
<evidence type="ECO:0000256" key="1">
    <source>
        <dbReference type="SAM" id="SignalP"/>
    </source>
</evidence>
<dbReference type="RefSeq" id="XP_026729580.1">
    <property type="nucleotide sequence ID" value="XM_026873779.1"/>
</dbReference>
<protein>
    <submittedName>
        <fullName evidence="3">Uncharacterized protein LOC113495169 isoform X1</fullName>
    </submittedName>
</protein>
<keyword evidence="1" id="KW-0732">Signal</keyword>
<evidence type="ECO:0000313" key="3">
    <source>
        <dbReference type="RefSeq" id="XP_026729580.1"/>
    </source>
</evidence>
<dbReference type="GeneID" id="113495169"/>
<feature type="signal peptide" evidence="1">
    <location>
        <begin position="1"/>
        <end position="20"/>
    </location>
</feature>
<proteinExistence type="predicted"/>
<dbReference type="Proteomes" id="UP000322000">
    <property type="component" value="Chromosome 1"/>
</dbReference>